<evidence type="ECO:0000256" key="2">
    <source>
        <dbReference type="ARBA" id="ARBA00022833"/>
    </source>
</evidence>
<dbReference type="PANTHER" id="PTHR11594">
    <property type="entry name" value="40S RIBOSOMAL PROTEIN S27"/>
    <property type="match status" value="1"/>
</dbReference>
<name>S8E0G1_9LAMI</name>
<dbReference type="AlphaFoldDB" id="S8E0G1"/>
<dbReference type="HAMAP" id="MF_00371">
    <property type="entry name" value="Ribosomal_eS27"/>
    <property type="match status" value="1"/>
</dbReference>
<evidence type="ECO:0000256" key="1">
    <source>
        <dbReference type="ARBA" id="ARBA00010919"/>
    </source>
</evidence>
<dbReference type="PROSITE" id="PS01168">
    <property type="entry name" value="RIBOSOMAL_S27E"/>
    <property type="match status" value="1"/>
</dbReference>
<evidence type="ECO:0000313" key="6">
    <source>
        <dbReference type="EMBL" id="EPS65822.1"/>
    </source>
</evidence>
<dbReference type="Pfam" id="PF01667">
    <property type="entry name" value="Ribosomal_S27e"/>
    <property type="match status" value="1"/>
</dbReference>
<evidence type="ECO:0000256" key="5">
    <source>
        <dbReference type="RuleBase" id="RU000671"/>
    </source>
</evidence>
<evidence type="ECO:0000256" key="4">
    <source>
        <dbReference type="ARBA" id="ARBA00023274"/>
    </source>
</evidence>
<dbReference type="InterPro" id="IPR000592">
    <property type="entry name" value="Ribosomal_eS27"/>
</dbReference>
<dbReference type="Gene3D" id="2.20.25.100">
    <property type="entry name" value="Zn-binding ribosomal proteins"/>
    <property type="match status" value="1"/>
</dbReference>
<dbReference type="Proteomes" id="UP000015453">
    <property type="component" value="Unassembled WGS sequence"/>
</dbReference>
<dbReference type="GO" id="GO:0006412">
    <property type="term" value="P:translation"/>
    <property type="evidence" value="ECO:0007669"/>
    <property type="project" value="InterPro"/>
</dbReference>
<organism evidence="6 7">
    <name type="scientific">Genlisea aurea</name>
    <dbReference type="NCBI Taxonomy" id="192259"/>
    <lineage>
        <taxon>Eukaryota</taxon>
        <taxon>Viridiplantae</taxon>
        <taxon>Streptophyta</taxon>
        <taxon>Embryophyta</taxon>
        <taxon>Tracheophyta</taxon>
        <taxon>Spermatophyta</taxon>
        <taxon>Magnoliopsida</taxon>
        <taxon>eudicotyledons</taxon>
        <taxon>Gunneridae</taxon>
        <taxon>Pentapetalae</taxon>
        <taxon>asterids</taxon>
        <taxon>lamiids</taxon>
        <taxon>Lamiales</taxon>
        <taxon>Lentibulariaceae</taxon>
        <taxon>Genlisea</taxon>
    </lineage>
</organism>
<evidence type="ECO:0000313" key="7">
    <source>
        <dbReference type="Proteomes" id="UP000015453"/>
    </source>
</evidence>
<protein>
    <recommendedName>
        <fullName evidence="5">40S ribosomal protein S27</fullName>
    </recommendedName>
</protein>
<sequence length="181" mass="20608">MRERLVWTAREDEPLIAAFYTIIPTWKCDNWFWTGFLLQLEKEMQISCPSSLQRSRSAANHVTGRIGSLALVHGANRFHRSEHRKSLSSLVRESTMVLPNDIDLLNPPAELEKRKHKLKRLVQSPNSFFMDVKCQGCFNITTVFSHSQTVVVCGNCQTVLCQPTGGRARLTEGCSFRRKGD</sequence>
<keyword evidence="7" id="KW-1185">Reference proteome</keyword>
<dbReference type="InterPro" id="IPR023407">
    <property type="entry name" value="Ribosomal_eS27_Zn-bd_dom_sf"/>
</dbReference>
<dbReference type="GO" id="GO:0005840">
    <property type="term" value="C:ribosome"/>
    <property type="evidence" value="ECO:0007669"/>
    <property type="project" value="UniProtKB-KW"/>
</dbReference>
<dbReference type="EMBL" id="AUSU01004020">
    <property type="protein sequence ID" value="EPS65822.1"/>
    <property type="molecule type" value="Genomic_DNA"/>
</dbReference>
<comment type="similarity">
    <text evidence="1 5">Belongs to the eukaryotic ribosomal protein eS27 family.</text>
</comment>
<dbReference type="GO" id="GO:0008270">
    <property type="term" value="F:zinc ion binding"/>
    <property type="evidence" value="ECO:0007669"/>
    <property type="project" value="UniProtKB-KW"/>
</dbReference>
<dbReference type="InterPro" id="IPR011332">
    <property type="entry name" value="Ribosomal_zn-bd"/>
</dbReference>
<keyword evidence="3 5" id="KW-0689">Ribosomal protein</keyword>
<keyword evidence="5" id="KW-0863">Zinc-finger</keyword>
<keyword evidence="5" id="KW-0479">Metal-binding</keyword>
<dbReference type="SUPFAM" id="SSF57829">
    <property type="entry name" value="Zn-binding ribosomal proteins"/>
    <property type="match status" value="1"/>
</dbReference>
<dbReference type="GO" id="GO:1990904">
    <property type="term" value="C:ribonucleoprotein complex"/>
    <property type="evidence" value="ECO:0007669"/>
    <property type="project" value="UniProtKB-KW"/>
</dbReference>
<accession>S8E0G1</accession>
<reference evidence="6 7" key="1">
    <citation type="journal article" date="2013" name="BMC Genomics">
        <title>The miniature genome of a carnivorous plant Genlisea aurea contains a low number of genes and short non-coding sequences.</title>
        <authorList>
            <person name="Leushkin E.V."/>
            <person name="Sutormin R.A."/>
            <person name="Nabieva E.R."/>
            <person name="Penin A.A."/>
            <person name="Kondrashov A.S."/>
            <person name="Logacheva M.D."/>
        </authorList>
    </citation>
    <scope>NUCLEOTIDE SEQUENCE [LARGE SCALE GENOMIC DNA]</scope>
</reference>
<keyword evidence="4 5" id="KW-0687">Ribonucleoprotein</keyword>
<dbReference type="FunFam" id="2.20.25.100:FF:000001">
    <property type="entry name" value="40S ribosomal protein S27"/>
    <property type="match status" value="1"/>
</dbReference>
<comment type="cofactor">
    <cofactor evidence="5">
        <name>Zn(2+)</name>
        <dbReference type="ChEBI" id="CHEBI:29105"/>
    </cofactor>
    <text evidence="5">Binds 1 zinc ion per subunit.</text>
</comment>
<comment type="caution">
    <text evidence="6">The sequence shown here is derived from an EMBL/GenBank/DDBJ whole genome shotgun (WGS) entry which is preliminary data.</text>
</comment>
<proteinExistence type="inferred from homology"/>
<evidence type="ECO:0000256" key="3">
    <source>
        <dbReference type="ARBA" id="ARBA00022980"/>
    </source>
</evidence>
<keyword evidence="2 5" id="KW-0862">Zinc</keyword>
<dbReference type="GO" id="GO:0003735">
    <property type="term" value="F:structural constituent of ribosome"/>
    <property type="evidence" value="ECO:0007669"/>
    <property type="project" value="InterPro"/>
</dbReference>
<gene>
    <name evidence="6" type="ORF">M569_08957</name>
</gene>
<dbReference type="OrthoDB" id="1656264at2759"/>